<comment type="caution">
    <text evidence="2">The sequence shown here is derived from an EMBL/GenBank/DDBJ whole genome shotgun (WGS) entry which is preliminary data.</text>
</comment>
<reference evidence="2" key="1">
    <citation type="submission" date="2022-11" db="EMBL/GenBank/DDBJ databases">
        <title>Minimal conservation of predation-associated metabolite biosynthetic gene clusters underscores biosynthetic potential of Myxococcota including descriptions for ten novel species: Archangium lansinium sp. nov., Myxococcus landrumus sp. nov., Nannocystis bai.</title>
        <authorList>
            <person name="Ahearne A."/>
            <person name="Stevens C."/>
            <person name="Phillips K."/>
        </authorList>
    </citation>
    <scope>NUCLEOTIDE SEQUENCE</scope>
    <source>
        <strain evidence="2">Na p29</strain>
    </source>
</reference>
<dbReference type="InterPro" id="IPR001314">
    <property type="entry name" value="Peptidase_S1A"/>
</dbReference>
<dbReference type="EC" id="3.4.21.-" evidence="2"/>
<dbReference type="SMART" id="SM00020">
    <property type="entry name" value="Tryp_SPc"/>
    <property type="match status" value="1"/>
</dbReference>
<sequence length="368" mass="38370">MCEDCDYQVTSSSLGGHALLRISDLPTAITDDLTGMDMVLGTGLSPYPENLREFPSVSISDASGPWSCGNLGNLELTGAPDPGGVGDDEIQPDDEIAAAAVHIAYDWPHGGVRSCSGVLVSPTQVLTAAHCFHATTAPKHLKLSVGERAPVLQPNEPTFGAVSITTHPSWNGAKPALKFDLAIVELDHKVSVPPVALAGFDPLPNCVAKVEAYGFGVGAVAADMFDWGILRKVGLLAQPKLCVDAGGQHCIDTDTLLAYTPPGGFAADAHGLCHGDSGGPVVATCGDYRQVVGVTAARVLAVPDNRDIPDETPLEPLAAAFAFTHHNVCGRDDAVGFAATRLDSPEVQSWLAATLGWPEIIEVPLSKF</sequence>
<dbReference type="InterPro" id="IPR009003">
    <property type="entry name" value="Peptidase_S1_PA"/>
</dbReference>
<dbReference type="Gene3D" id="2.40.10.10">
    <property type="entry name" value="Trypsin-like serine proteases"/>
    <property type="match status" value="1"/>
</dbReference>
<dbReference type="PROSITE" id="PS50240">
    <property type="entry name" value="TRYPSIN_DOM"/>
    <property type="match status" value="1"/>
</dbReference>
<keyword evidence="2" id="KW-0378">Hydrolase</keyword>
<dbReference type="Pfam" id="PF00089">
    <property type="entry name" value="Trypsin"/>
    <property type="match status" value="1"/>
</dbReference>
<gene>
    <name evidence="2" type="ORF">OV079_04370</name>
</gene>
<keyword evidence="2" id="KW-0645">Protease</keyword>
<organism evidence="2 3">
    <name type="scientific">Nannocystis pusilla</name>
    <dbReference type="NCBI Taxonomy" id="889268"/>
    <lineage>
        <taxon>Bacteria</taxon>
        <taxon>Pseudomonadati</taxon>
        <taxon>Myxococcota</taxon>
        <taxon>Polyangia</taxon>
        <taxon>Nannocystales</taxon>
        <taxon>Nannocystaceae</taxon>
        <taxon>Nannocystis</taxon>
    </lineage>
</organism>
<feature type="domain" description="Peptidase S1" evidence="1">
    <location>
        <begin position="84"/>
        <end position="356"/>
    </location>
</feature>
<dbReference type="SUPFAM" id="SSF50494">
    <property type="entry name" value="Trypsin-like serine proteases"/>
    <property type="match status" value="1"/>
</dbReference>
<dbReference type="PRINTS" id="PR00722">
    <property type="entry name" value="CHYMOTRYPSIN"/>
</dbReference>
<dbReference type="GO" id="GO:0006508">
    <property type="term" value="P:proteolysis"/>
    <property type="evidence" value="ECO:0007669"/>
    <property type="project" value="UniProtKB-KW"/>
</dbReference>
<dbReference type="RefSeq" id="WP_267766419.1">
    <property type="nucleotide sequence ID" value="NZ_JAPNKE010000002.1"/>
</dbReference>
<keyword evidence="3" id="KW-1185">Reference proteome</keyword>
<dbReference type="InterPro" id="IPR018114">
    <property type="entry name" value="TRYPSIN_HIS"/>
</dbReference>
<dbReference type="GO" id="GO:0004252">
    <property type="term" value="F:serine-type endopeptidase activity"/>
    <property type="evidence" value="ECO:0007669"/>
    <property type="project" value="InterPro"/>
</dbReference>
<protein>
    <submittedName>
        <fullName evidence="2">Trypsin-like serine protease</fullName>
        <ecNumber evidence="2">3.4.21.-</ecNumber>
    </submittedName>
</protein>
<dbReference type="PROSITE" id="PS00134">
    <property type="entry name" value="TRYPSIN_HIS"/>
    <property type="match status" value="1"/>
</dbReference>
<proteinExistence type="predicted"/>
<dbReference type="PANTHER" id="PTHR24260">
    <property type="match status" value="1"/>
</dbReference>
<dbReference type="InterPro" id="IPR051333">
    <property type="entry name" value="CLIP_Serine_Protease"/>
</dbReference>
<dbReference type="AlphaFoldDB" id="A0A9X3EIL4"/>
<evidence type="ECO:0000259" key="1">
    <source>
        <dbReference type="PROSITE" id="PS50240"/>
    </source>
</evidence>
<dbReference type="PANTHER" id="PTHR24260:SF136">
    <property type="entry name" value="GH08193P-RELATED"/>
    <property type="match status" value="1"/>
</dbReference>
<dbReference type="EMBL" id="JAPNKE010000002">
    <property type="protein sequence ID" value="MCY1004819.1"/>
    <property type="molecule type" value="Genomic_DNA"/>
</dbReference>
<dbReference type="Proteomes" id="UP001150924">
    <property type="component" value="Unassembled WGS sequence"/>
</dbReference>
<name>A0A9X3EIL4_9BACT</name>
<accession>A0A9X3EIL4</accession>
<dbReference type="InterPro" id="IPR043504">
    <property type="entry name" value="Peptidase_S1_PA_chymotrypsin"/>
</dbReference>
<dbReference type="InterPro" id="IPR001254">
    <property type="entry name" value="Trypsin_dom"/>
</dbReference>
<evidence type="ECO:0000313" key="2">
    <source>
        <dbReference type="EMBL" id="MCY1004819.1"/>
    </source>
</evidence>
<evidence type="ECO:0000313" key="3">
    <source>
        <dbReference type="Proteomes" id="UP001150924"/>
    </source>
</evidence>